<proteinExistence type="inferred from homology"/>
<comment type="caution">
    <text evidence="5">The sequence shown here is derived from an EMBL/GenBank/DDBJ whole genome shotgun (WGS) entry which is preliminary data.</text>
</comment>
<evidence type="ECO:0000256" key="3">
    <source>
        <dbReference type="ARBA" id="ARBA00022827"/>
    </source>
</evidence>
<dbReference type="Proteomes" id="UP001161405">
    <property type="component" value="Unassembled WGS sequence"/>
</dbReference>
<evidence type="ECO:0000259" key="4">
    <source>
        <dbReference type="PROSITE" id="PS51387"/>
    </source>
</evidence>
<dbReference type="Pfam" id="PF01565">
    <property type="entry name" value="FAD_binding_4"/>
    <property type="match status" value="1"/>
</dbReference>
<dbReference type="SUPFAM" id="SSF55103">
    <property type="entry name" value="FAD-linked oxidases, C-terminal domain"/>
    <property type="match status" value="1"/>
</dbReference>
<dbReference type="Gene3D" id="3.30.70.2190">
    <property type="match status" value="1"/>
</dbReference>
<dbReference type="EMBL" id="BSNI01000002">
    <property type="protein sequence ID" value="GLQ17847.1"/>
    <property type="molecule type" value="Genomic_DNA"/>
</dbReference>
<dbReference type="InterPro" id="IPR016171">
    <property type="entry name" value="Vanillyl_alc_oxidase_C-sub2"/>
</dbReference>
<dbReference type="InterPro" id="IPR004113">
    <property type="entry name" value="FAD-bd_oxidored_4_C"/>
</dbReference>
<keyword evidence="6" id="KW-1185">Reference proteome</keyword>
<dbReference type="InterPro" id="IPR036318">
    <property type="entry name" value="FAD-bd_PCMH-like_sf"/>
</dbReference>
<evidence type="ECO:0000256" key="2">
    <source>
        <dbReference type="ARBA" id="ARBA00022630"/>
    </source>
</evidence>
<reference evidence="5" key="2">
    <citation type="submission" date="2023-01" db="EMBL/GenBank/DDBJ databases">
        <title>Draft genome sequence of Maritalea porphyrae strain NBRC 107169.</title>
        <authorList>
            <person name="Sun Q."/>
            <person name="Mori K."/>
        </authorList>
    </citation>
    <scope>NUCLEOTIDE SEQUENCE</scope>
    <source>
        <strain evidence="5">NBRC 107169</strain>
    </source>
</reference>
<dbReference type="InterPro" id="IPR006094">
    <property type="entry name" value="Oxid_FAD_bind_N"/>
</dbReference>
<dbReference type="Gene3D" id="3.30.465.10">
    <property type="match status" value="1"/>
</dbReference>
<evidence type="ECO:0000313" key="6">
    <source>
        <dbReference type="Proteomes" id="UP001161405"/>
    </source>
</evidence>
<dbReference type="InterPro" id="IPR016169">
    <property type="entry name" value="FAD-bd_PCMH_sub2"/>
</dbReference>
<dbReference type="PANTHER" id="PTHR43716">
    <property type="entry name" value="D-2-HYDROXYGLUTARATE DEHYDROGENASE, MITOCHONDRIAL"/>
    <property type="match status" value="1"/>
</dbReference>
<comment type="similarity">
    <text evidence="1">Belongs to the FAD-binding oxidoreductase/transferase type 4 family.</text>
</comment>
<dbReference type="PROSITE" id="PS51387">
    <property type="entry name" value="FAD_PCMH"/>
    <property type="match status" value="1"/>
</dbReference>
<keyword evidence="3" id="KW-0274">FAD</keyword>
<sequence>MSAPKARFEALAALIGAQNVMGESKDMAAFAEEPRRLYNAQPSFVLTPTSVEDVQKIMVWANENAVAVIPQGGNTGLVGGQVPLDGGEVIISLKKLKAVRDIDPATNVMIVEAGTTVLETQQIAEEKNRLFPLSLGSEGSCQIGGILSTNAGGTAVLAYGNSRDLCMGVEAVLADGRLYNGLSKLRKDNTGYDLKDLLVGAEGTLGIITAASLKLFPRPTTFETALLNIENPQAGVEVLEMVRRKSGNKVTSFEVLPTLGIELQIKHGLAERDPRASASPWHILMEYSLFDGEEPGALMSTLEALFEAELISDASVCQSLADRKMMWLMRENYAECQTREAEGIKHDISVPVKNIPELIERGDAMAEKVIPGIRSFAFGHMGDGNIHYDFLAPIDMPKGELRGHAAALHDGMYEIVDDLNGSISAEHGIGQMKAGLLQQKKDPVALDMMYSIKQALDPKGILNPGKVLSRRN</sequence>
<keyword evidence="2" id="KW-0285">Flavoprotein</keyword>
<protein>
    <submittedName>
        <fullName evidence="5">D-2-hydroxyacid dehydrogenase</fullName>
    </submittedName>
</protein>
<evidence type="ECO:0000313" key="5">
    <source>
        <dbReference type="EMBL" id="GLQ17847.1"/>
    </source>
</evidence>
<dbReference type="RefSeq" id="WP_284364295.1">
    <property type="nucleotide sequence ID" value="NZ_BSNI01000002.1"/>
</dbReference>
<dbReference type="Gene3D" id="1.10.45.10">
    <property type="entry name" value="Vanillyl-alcohol Oxidase, Chain A, domain 4"/>
    <property type="match status" value="1"/>
</dbReference>
<dbReference type="InterPro" id="IPR016164">
    <property type="entry name" value="FAD-linked_Oxase-like_C"/>
</dbReference>
<dbReference type="InterPro" id="IPR016167">
    <property type="entry name" value="FAD-bd_PCMH_sub1"/>
</dbReference>
<dbReference type="Gene3D" id="3.30.70.2740">
    <property type="match status" value="1"/>
</dbReference>
<accession>A0ABQ5URR1</accession>
<gene>
    <name evidence="5" type="ORF">GCM10007879_20960</name>
</gene>
<name>A0ABQ5URR1_9HYPH</name>
<dbReference type="SUPFAM" id="SSF56176">
    <property type="entry name" value="FAD-binding/transporter-associated domain-like"/>
    <property type="match status" value="1"/>
</dbReference>
<dbReference type="PANTHER" id="PTHR43716:SF2">
    <property type="entry name" value="BLL6224 PROTEIN"/>
    <property type="match status" value="1"/>
</dbReference>
<dbReference type="InterPro" id="IPR051264">
    <property type="entry name" value="FAD-oxidored/transferase_4"/>
</dbReference>
<feature type="domain" description="FAD-binding PCMH-type" evidence="4">
    <location>
        <begin position="38"/>
        <end position="218"/>
    </location>
</feature>
<dbReference type="Pfam" id="PF02913">
    <property type="entry name" value="FAD-oxidase_C"/>
    <property type="match status" value="1"/>
</dbReference>
<evidence type="ECO:0000256" key="1">
    <source>
        <dbReference type="ARBA" id="ARBA00008000"/>
    </source>
</evidence>
<reference evidence="5" key="1">
    <citation type="journal article" date="2014" name="Int. J. Syst. Evol. Microbiol.">
        <title>Complete genome of a new Firmicutes species belonging to the dominant human colonic microbiota ('Ruminococcus bicirculans') reveals two chromosomes and a selective capacity to utilize plant glucans.</title>
        <authorList>
            <consortium name="NISC Comparative Sequencing Program"/>
            <person name="Wegmann U."/>
            <person name="Louis P."/>
            <person name="Goesmann A."/>
            <person name="Henrissat B."/>
            <person name="Duncan S.H."/>
            <person name="Flint H.J."/>
        </authorList>
    </citation>
    <scope>NUCLEOTIDE SEQUENCE</scope>
    <source>
        <strain evidence="5">NBRC 107169</strain>
    </source>
</reference>
<organism evidence="5 6">
    <name type="scientific">Maritalea porphyrae</name>
    <dbReference type="NCBI Taxonomy" id="880732"/>
    <lineage>
        <taxon>Bacteria</taxon>
        <taxon>Pseudomonadati</taxon>
        <taxon>Pseudomonadota</taxon>
        <taxon>Alphaproteobacteria</taxon>
        <taxon>Hyphomicrobiales</taxon>
        <taxon>Devosiaceae</taxon>
        <taxon>Maritalea</taxon>
    </lineage>
</organism>
<dbReference type="Gene3D" id="3.30.43.10">
    <property type="entry name" value="Uridine Diphospho-n-acetylenolpyruvylglucosamine Reductase, domain 2"/>
    <property type="match status" value="1"/>
</dbReference>
<dbReference type="InterPro" id="IPR016166">
    <property type="entry name" value="FAD-bd_PCMH"/>
</dbReference>